<dbReference type="Pfam" id="PF13912">
    <property type="entry name" value="zf-C2H2_6"/>
    <property type="match status" value="2"/>
</dbReference>
<feature type="domain" description="C2H2-type" evidence="9">
    <location>
        <begin position="36"/>
        <end position="58"/>
    </location>
</feature>
<evidence type="ECO:0000256" key="8">
    <source>
        <dbReference type="SAM" id="MobiDB-lite"/>
    </source>
</evidence>
<name>A0A6A1WUK9_9ROSI</name>
<dbReference type="PANTHER" id="PTHR45988">
    <property type="entry name" value="C2H2 TYPE ZINC FINGER TRANSCRIPTION FACTOR FAMILY-RELATED"/>
    <property type="match status" value="1"/>
</dbReference>
<evidence type="ECO:0000313" key="11">
    <source>
        <dbReference type="Proteomes" id="UP000516437"/>
    </source>
</evidence>
<accession>A0A6A1WUK9</accession>
<keyword evidence="11" id="KW-1185">Reference proteome</keyword>
<keyword evidence="4" id="KW-0862">Zinc</keyword>
<feature type="compositionally biased region" description="Basic and acidic residues" evidence="8">
    <location>
        <begin position="338"/>
        <end position="362"/>
    </location>
</feature>
<dbReference type="SUPFAM" id="SSF57667">
    <property type="entry name" value="beta-beta-alpha zinc fingers"/>
    <property type="match status" value="1"/>
</dbReference>
<keyword evidence="1" id="KW-0479">Metal-binding</keyword>
<dbReference type="PANTHER" id="PTHR45988:SF18">
    <property type="entry name" value="C2H2-TYPE ZINC FINGER FAMILY PROTEIN"/>
    <property type="match status" value="1"/>
</dbReference>
<protein>
    <recommendedName>
        <fullName evidence="9">C2H2-type domain-containing protein</fullName>
    </recommendedName>
</protein>
<feature type="region of interest" description="Disordered" evidence="8">
    <location>
        <begin position="432"/>
        <end position="457"/>
    </location>
</feature>
<feature type="domain" description="C2H2-type" evidence="9">
    <location>
        <begin position="194"/>
        <end position="221"/>
    </location>
</feature>
<dbReference type="AlphaFoldDB" id="A0A6A1WUK9"/>
<organism evidence="10 11">
    <name type="scientific">Morella rubra</name>
    <name type="common">Chinese bayberry</name>
    <dbReference type="NCBI Taxonomy" id="262757"/>
    <lineage>
        <taxon>Eukaryota</taxon>
        <taxon>Viridiplantae</taxon>
        <taxon>Streptophyta</taxon>
        <taxon>Embryophyta</taxon>
        <taxon>Tracheophyta</taxon>
        <taxon>Spermatophyta</taxon>
        <taxon>Magnoliopsida</taxon>
        <taxon>eudicotyledons</taxon>
        <taxon>Gunneridae</taxon>
        <taxon>Pentapetalae</taxon>
        <taxon>rosids</taxon>
        <taxon>fabids</taxon>
        <taxon>Fagales</taxon>
        <taxon>Myricaceae</taxon>
        <taxon>Morella</taxon>
    </lineage>
</organism>
<evidence type="ECO:0000256" key="4">
    <source>
        <dbReference type="ARBA" id="ARBA00022833"/>
    </source>
</evidence>
<feature type="region of interest" description="Disordered" evidence="8">
    <location>
        <begin position="314"/>
        <end position="366"/>
    </location>
</feature>
<feature type="region of interest" description="Disordered" evidence="8">
    <location>
        <begin position="110"/>
        <end position="130"/>
    </location>
</feature>
<proteinExistence type="predicted"/>
<dbReference type="OrthoDB" id="6077919at2759"/>
<keyword evidence="5" id="KW-0805">Transcription regulation</keyword>
<feature type="compositionally biased region" description="Low complexity" evidence="8">
    <location>
        <begin position="439"/>
        <end position="449"/>
    </location>
</feature>
<feature type="compositionally biased region" description="Polar residues" evidence="8">
    <location>
        <begin position="233"/>
        <end position="243"/>
    </location>
</feature>
<feature type="region of interest" description="Disordered" evidence="8">
    <location>
        <begin position="1"/>
        <end position="25"/>
    </location>
</feature>
<dbReference type="PROSITE" id="PS50157">
    <property type="entry name" value="ZINC_FINGER_C2H2_2"/>
    <property type="match status" value="2"/>
</dbReference>
<evidence type="ECO:0000313" key="10">
    <source>
        <dbReference type="EMBL" id="KAB1227417.1"/>
    </source>
</evidence>
<keyword evidence="3 7" id="KW-0863">Zinc-finger</keyword>
<gene>
    <name evidence="10" type="ORF">CJ030_MR1G020858</name>
</gene>
<keyword evidence="2" id="KW-0677">Repeat</keyword>
<dbReference type="GO" id="GO:0005634">
    <property type="term" value="C:nucleus"/>
    <property type="evidence" value="ECO:0007669"/>
    <property type="project" value="TreeGrafter"/>
</dbReference>
<dbReference type="InterPro" id="IPR044653">
    <property type="entry name" value="AZF1/2/3-like"/>
</dbReference>
<reference evidence="10 11" key="1">
    <citation type="journal article" date="2019" name="Plant Biotechnol. J.">
        <title>The red bayberry genome and genetic basis of sex determination.</title>
        <authorList>
            <person name="Jia H.M."/>
            <person name="Jia H.J."/>
            <person name="Cai Q.L."/>
            <person name="Wang Y."/>
            <person name="Zhao H.B."/>
            <person name="Yang W.F."/>
            <person name="Wang G.Y."/>
            <person name="Li Y.H."/>
            <person name="Zhan D.L."/>
            <person name="Shen Y.T."/>
            <person name="Niu Q.F."/>
            <person name="Chang L."/>
            <person name="Qiu J."/>
            <person name="Zhao L."/>
            <person name="Xie H.B."/>
            <person name="Fu W.Y."/>
            <person name="Jin J."/>
            <person name="Li X.W."/>
            <person name="Jiao Y."/>
            <person name="Zhou C.C."/>
            <person name="Tu T."/>
            <person name="Chai C.Y."/>
            <person name="Gao J.L."/>
            <person name="Fan L.J."/>
            <person name="van de Weg E."/>
            <person name="Wang J.Y."/>
            <person name="Gao Z.S."/>
        </authorList>
    </citation>
    <scope>NUCLEOTIDE SEQUENCE [LARGE SCALE GENOMIC DNA]</scope>
    <source>
        <tissue evidence="10">Leaves</tissue>
    </source>
</reference>
<feature type="compositionally biased region" description="Polar residues" evidence="8">
    <location>
        <begin position="112"/>
        <end position="123"/>
    </location>
</feature>
<sequence>MKKANECTSPGTVDDDGYGKPKPTEESCQYTRLDIHICRFCGKEFKGGKALGGHTRIHFLGTKKLQLPAKRIKKYRILGHSALDRVDINERENLFEGDDRATMEKMEKENDFTPSGTMENVDNGQPKATGESIQYTSLGIRKVMGGLRKSQLQTQEAGHSEKIKNWVLGHPALDSESSGSASTIMSSDLVDGRQICRICNKDFPSKKSLFGHMKVHRQGKLGAGIHPPPPFDRNSSTSSATESDVTSKIDLLQFVPSSSKIDIDKKGWTSVIEAAVTLMWMSRGIPSGKELNRPLPASYNFGSRTNRAVINGNKSRVSDSNMDQRIDPSAVKKQGMNKTDETGREERDEKRRVEQTERKNAEGGRLGELAKDGCRIIKKKIKVKFSRGKESHDSEAEELGSNIRTNVPDWYECSKRDKSFLLFQAFGGHQSIHERDHGQTSSSSSAEKSTGAEKRLS</sequence>
<feature type="compositionally biased region" description="Polar residues" evidence="8">
    <location>
        <begin position="1"/>
        <end position="11"/>
    </location>
</feature>
<evidence type="ECO:0000256" key="6">
    <source>
        <dbReference type="ARBA" id="ARBA00023163"/>
    </source>
</evidence>
<dbReference type="SMART" id="SM00355">
    <property type="entry name" value="ZnF_C2H2"/>
    <property type="match status" value="3"/>
</dbReference>
<keyword evidence="6" id="KW-0804">Transcription</keyword>
<dbReference type="InterPro" id="IPR036236">
    <property type="entry name" value="Znf_C2H2_sf"/>
</dbReference>
<evidence type="ECO:0000256" key="2">
    <source>
        <dbReference type="ARBA" id="ARBA00022737"/>
    </source>
</evidence>
<dbReference type="EMBL" id="RXIC02000019">
    <property type="protein sequence ID" value="KAB1227417.1"/>
    <property type="molecule type" value="Genomic_DNA"/>
</dbReference>
<dbReference type="GO" id="GO:0000976">
    <property type="term" value="F:transcription cis-regulatory region binding"/>
    <property type="evidence" value="ECO:0007669"/>
    <property type="project" value="TreeGrafter"/>
</dbReference>
<dbReference type="InterPro" id="IPR013087">
    <property type="entry name" value="Znf_C2H2_type"/>
</dbReference>
<evidence type="ECO:0000259" key="9">
    <source>
        <dbReference type="PROSITE" id="PS50157"/>
    </source>
</evidence>
<evidence type="ECO:0000256" key="3">
    <source>
        <dbReference type="ARBA" id="ARBA00022771"/>
    </source>
</evidence>
<dbReference type="PROSITE" id="PS00028">
    <property type="entry name" value="ZINC_FINGER_C2H2_1"/>
    <property type="match status" value="2"/>
</dbReference>
<comment type="caution">
    <text evidence="10">The sequence shown here is derived from an EMBL/GenBank/DDBJ whole genome shotgun (WGS) entry which is preliminary data.</text>
</comment>
<feature type="compositionally biased region" description="Polar residues" evidence="8">
    <location>
        <begin position="314"/>
        <end position="323"/>
    </location>
</feature>
<feature type="region of interest" description="Disordered" evidence="8">
    <location>
        <begin position="223"/>
        <end position="243"/>
    </location>
</feature>
<dbReference type="GO" id="GO:0008270">
    <property type="term" value="F:zinc ion binding"/>
    <property type="evidence" value="ECO:0007669"/>
    <property type="project" value="UniProtKB-KW"/>
</dbReference>
<evidence type="ECO:0000256" key="5">
    <source>
        <dbReference type="ARBA" id="ARBA00023015"/>
    </source>
</evidence>
<evidence type="ECO:0000256" key="1">
    <source>
        <dbReference type="ARBA" id="ARBA00022723"/>
    </source>
</evidence>
<dbReference type="Proteomes" id="UP000516437">
    <property type="component" value="Chromosome 1"/>
</dbReference>
<evidence type="ECO:0000256" key="7">
    <source>
        <dbReference type="PROSITE-ProRule" id="PRU00042"/>
    </source>
</evidence>
<dbReference type="GO" id="GO:0003700">
    <property type="term" value="F:DNA-binding transcription factor activity"/>
    <property type="evidence" value="ECO:0007669"/>
    <property type="project" value="InterPro"/>
</dbReference>